<keyword evidence="11" id="KW-1185">Reference proteome</keyword>
<dbReference type="RefSeq" id="WP_212713916.1">
    <property type="nucleotide sequence ID" value="NZ_JBHSUB010000010.1"/>
</dbReference>
<evidence type="ECO:0000313" key="11">
    <source>
        <dbReference type="Proteomes" id="UP001596230"/>
    </source>
</evidence>
<evidence type="ECO:0000256" key="4">
    <source>
        <dbReference type="ARBA" id="ARBA00022603"/>
    </source>
</evidence>
<feature type="domain" description="Methyltransferase type 11" evidence="9">
    <location>
        <begin position="58"/>
        <end position="147"/>
    </location>
</feature>
<dbReference type="GO" id="GO:0032259">
    <property type="term" value="P:methylation"/>
    <property type="evidence" value="ECO:0007669"/>
    <property type="project" value="UniProtKB-KW"/>
</dbReference>
<dbReference type="InterPro" id="IPR011814">
    <property type="entry name" value="BioC"/>
</dbReference>
<sequence length="260" mass="28387">MQRPADTRDPQALSRDKTAIGRAFGRAAATYDSYAILQRLCGDRLLEIAPLCPPGRVLDAGCGSGWYSRYFRRQGHFVTALDISSQMLAFAKKRQAADGYVQADLDALPFRQGSFDLVWSNLALQWSSDLQQSLGRLVSALVPGGCLRFSTLLAGSLPEVDLAWQALDGSTHINRFLTREAVEQATAGYGISLSAETVTLHFPDAKSALWSLKGVGASHLHQRSNGKALTRQRLALLDAAWPKDGQGYRLSYQLLYGVKG</sequence>
<evidence type="ECO:0000256" key="7">
    <source>
        <dbReference type="ARBA" id="ARBA00022756"/>
    </source>
</evidence>
<keyword evidence="6 8" id="KW-0949">S-adenosyl-L-methionine</keyword>
<evidence type="ECO:0000259" key="9">
    <source>
        <dbReference type="Pfam" id="PF08241"/>
    </source>
</evidence>
<accession>A0ABW1VYR2</accession>
<evidence type="ECO:0000256" key="3">
    <source>
        <dbReference type="ARBA" id="ARBA00012327"/>
    </source>
</evidence>
<dbReference type="Proteomes" id="UP001596230">
    <property type="component" value="Unassembled WGS sequence"/>
</dbReference>
<comment type="function">
    <text evidence="8">Converts the free carboxyl group of a malonyl-thioester to its methyl ester by transfer of a methyl group from S-adenosyl-L-methionine (SAM). It allows to synthesize pimeloyl-ACP via the fatty acid synthetic pathway.</text>
</comment>
<protein>
    <recommendedName>
        <fullName evidence="3 8">Malonyl-[acyl-carrier protein] O-methyltransferase</fullName>
        <shortName evidence="8">Malonyl-ACP O-methyltransferase</shortName>
        <ecNumber evidence="3 8">2.1.1.197</ecNumber>
    </recommendedName>
    <alternativeName>
        <fullName evidence="8">Biotin synthesis protein BioC</fullName>
    </alternativeName>
</protein>
<dbReference type="InterPro" id="IPR013216">
    <property type="entry name" value="Methyltransf_11"/>
</dbReference>
<dbReference type="InterPro" id="IPR029063">
    <property type="entry name" value="SAM-dependent_MTases_sf"/>
</dbReference>
<dbReference type="HAMAP" id="MF_00835">
    <property type="entry name" value="BioC"/>
    <property type="match status" value="1"/>
</dbReference>
<comment type="pathway">
    <text evidence="2 8">Cofactor biosynthesis; biotin biosynthesis.</text>
</comment>
<evidence type="ECO:0000313" key="10">
    <source>
        <dbReference type="EMBL" id="MFC6378478.1"/>
    </source>
</evidence>
<evidence type="ECO:0000256" key="8">
    <source>
        <dbReference type="HAMAP-Rule" id="MF_00835"/>
    </source>
</evidence>
<dbReference type="SUPFAM" id="SSF53335">
    <property type="entry name" value="S-adenosyl-L-methionine-dependent methyltransferases"/>
    <property type="match status" value="1"/>
</dbReference>
<keyword evidence="5 8" id="KW-0808">Transferase</keyword>
<evidence type="ECO:0000256" key="2">
    <source>
        <dbReference type="ARBA" id="ARBA00004746"/>
    </source>
</evidence>
<dbReference type="Pfam" id="PF08241">
    <property type="entry name" value="Methyltransf_11"/>
    <property type="match status" value="1"/>
</dbReference>
<evidence type="ECO:0000256" key="1">
    <source>
        <dbReference type="ARBA" id="ARBA00000852"/>
    </source>
</evidence>
<dbReference type="CDD" id="cd02440">
    <property type="entry name" value="AdoMet_MTases"/>
    <property type="match status" value="1"/>
</dbReference>
<name>A0ABW1VYR2_9GAMM</name>
<comment type="catalytic activity">
    <reaction evidence="1 8">
        <text>malonyl-[ACP] + S-adenosyl-L-methionine = malonyl-[ACP] methyl ester + S-adenosyl-L-homocysteine</text>
        <dbReference type="Rhea" id="RHEA:17105"/>
        <dbReference type="Rhea" id="RHEA-COMP:9623"/>
        <dbReference type="Rhea" id="RHEA-COMP:9954"/>
        <dbReference type="ChEBI" id="CHEBI:57856"/>
        <dbReference type="ChEBI" id="CHEBI:59789"/>
        <dbReference type="ChEBI" id="CHEBI:78449"/>
        <dbReference type="ChEBI" id="CHEBI:78845"/>
        <dbReference type="EC" id="2.1.1.197"/>
    </reaction>
</comment>
<gene>
    <name evidence="8 10" type="primary">bioC</name>
    <name evidence="10" type="ORF">ACFP9W_10360</name>
</gene>
<keyword evidence="7 8" id="KW-0093">Biotin biosynthesis</keyword>
<evidence type="ECO:0000256" key="5">
    <source>
        <dbReference type="ARBA" id="ARBA00022679"/>
    </source>
</evidence>
<organism evidence="10 11">
    <name type="scientific">Tatumella terrea</name>
    <dbReference type="NCBI Taxonomy" id="419007"/>
    <lineage>
        <taxon>Bacteria</taxon>
        <taxon>Pseudomonadati</taxon>
        <taxon>Pseudomonadota</taxon>
        <taxon>Gammaproteobacteria</taxon>
        <taxon>Enterobacterales</taxon>
        <taxon>Erwiniaceae</taxon>
        <taxon>Tatumella</taxon>
    </lineage>
</organism>
<proteinExistence type="inferred from homology"/>
<dbReference type="PANTHER" id="PTHR43464:SF94">
    <property type="entry name" value="MALONYL-[ACYL-CARRIER PROTEIN] O-METHYLTRANSFERASE"/>
    <property type="match status" value="1"/>
</dbReference>
<dbReference type="PANTHER" id="PTHR43464">
    <property type="entry name" value="METHYLTRANSFERASE"/>
    <property type="match status" value="1"/>
</dbReference>
<dbReference type="GO" id="GO:0102130">
    <property type="term" value="F:malonyl-CoA methyltransferase activity"/>
    <property type="evidence" value="ECO:0007669"/>
    <property type="project" value="UniProtKB-EC"/>
</dbReference>
<dbReference type="NCBIfam" id="TIGR02072">
    <property type="entry name" value="BioC"/>
    <property type="match status" value="1"/>
</dbReference>
<reference evidence="11" key="1">
    <citation type="journal article" date="2019" name="Int. J. Syst. Evol. Microbiol.">
        <title>The Global Catalogue of Microorganisms (GCM) 10K type strain sequencing project: providing services to taxonomists for standard genome sequencing and annotation.</title>
        <authorList>
            <consortium name="The Broad Institute Genomics Platform"/>
            <consortium name="The Broad Institute Genome Sequencing Center for Infectious Disease"/>
            <person name="Wu L."/>
            <person name="Ma J."/>
        </authorList>
    </citation>
    <scope>NUCLEOTIDE SEQUENCE [LARGE SCALE GENOMIC DNA]</scope>
    <source>
        <strain evidence="11">CGMCC 1.18518</strain>
    </source>
</reference>
<keyword evidence="4 8" id="KW-0489">Methyltransferase</keyword>
<comment type="caution">
    <text evidence="10">The sequence shown here is derived from an EMBL/GenBank/DDBJ whole genome shotgun (WGS) entry which is preliminary data.</text>
</comment>
<evidence type="ECO:0000256" key="6">
    <source>
        <dbReference type="ARBA" id="ARBA00022691"/>
    </source>
</evidence>
<comment type="similarity">
    <text evidence="8">Belongs to the methyltransferase superfamily.</text>
</comment>
<dbReference type="EC" id="2.1.1.197" evidence="3 8"/>
<dbReference type="EMBL" id="JBHSUB010000010">
    <property type="protein sequence ID" value="MFC6378478.1"/>
    <property type="molecule type" value="Genomic_DNA"/>
</dbReference>
<dbReference type="Gene3D" id="3.40.50.150">
    <property type="entry name" value="Vaccinia Virus protein VP39"/>
    <property type="match status" value="1"/>
</dbReference>